<evidence type="ECO:0000256" key="1">
    <source>
        <dbReference type="ARBA" id="ARBA00004653"/>
    </source>
</evidence>
<keyword evidence="6" id="KW-0333">Golgi apparatus</keyword>
<dbReference type="Gene3D" id="3.90.550.10">
    <property type="entry name" value="Spore Coat Polysaccharide Biosynthesis Protein SpsA, Chain A"/>
    <property type="match status" value="1"/>
</dbReference>
<evidence type="ECO:0000256" key="2">
    <source>
        <dbReference type="ARBA" id="ARBA00022676"/>
    </source>
</evidence>
<organism evidence="10 11">
    <name type="scientific">Platanthera guangdongensis</name>
    <dbReference type="NCBI Taxonomy" id="2320717"/>
    <lineage>
        <taxon>Eukaryota</taxon>
        <taxon>Viridiplantae</taxon>
        <taxon>Streptophyta</taxon>
        <taxon>Embryophyta</taxon>
        <taxon>Tracheophyta</taxon>
        <taxon>Spermatophyta</taxon>
        <taxon>Magnoliopsida</taxon>
        <taxon>Liliopsida</taxon>
        <taxon>Asparagales</taxon>
        <taxon>Orchidaceae</taxon>
        <taxon>Orchidoideae</taxon>
        <taxon>Orchideae</taxon>
        <taxon>Orchidinae</taxon>
        <taxon>Platanthera</taxon>
    </lineage>
</organism>
<evidence type="ECO:0000256" key="4">
    <source>
        <dbReference type="ARBA" id="ARBA00022692"/>
    </source>
</evidence>
<keyword evidence="4" id="KW-0812">Transmembrane</keyword>
<evidence type="ECO:0000256" key="3">
    <source>
        <dbReference type="ARBA" id="ARBA00022679"/>
    </source>
</evidence>
<evidence type="ECO:0000259" key="9">
    <source>
        <dbReference type="Pfam" id="PF13632"/>
    </source>
</evidence>
<dbReference type="Pfam" id="PF13632">
    <property type="entry name" value="Glyco_trans_2_3"/>
    <property type="match status" value="1"/>
</dbReference>
<dbReference type="EMBL" id="JBBWWR010000009">
    <property type="protein sequence ID" value="KAK8961553.1"/>
    <property type="molecule type" value="Genomic_DNA"/>
</dbReference>
<comment type="caution">
    <text evidence="10">The sequence shown here is derived from an EMBL/GenBank/DDBJ whole genome shotgun (WGS) entry which is preliminary data.</text>
</comment>
<name>A0ABR2MF04_9ASPA</name>
<sequence length="270" mass="31161">MAVLGHVGKWISAKEVHQRKPYQGRARFVRGELFRSLEVGLEFEDWEGRRPIHGMSGTSCASTEFMMQDLVEKECKRWREDGMNIHYISRDNRNGYKTGALREAMEIDDVKTCNYVAIFDADHQPPSDFLLQTNPFLIHNPDLALVHARWKFGALTFYFINADECLMTRIQEMSLNYHFKVEQESGSSTLAFFGFNGTAGVWRISAINEAKGWKDRTTVEDMDRAIRACLQGWKFVYVGELKVQSCLLLGFWLNTEFAILLYTNHTNAHN</sequence>
<evidence type="ECO:0000313" key="10">
    <source>
        <dbReference type="EMBL" id="KAK8961553.1"/>
    </source>
</evidence>
<dbReference type="InterPro" id="IPR029044">
    <property type="entry name" value="Nucleotide-diphossugar_trans"/>
</dbReference>
<dbReference type="PANTHER" id="PTHR32044:SF21">
    <property type="entry name" value="GLUCOMANNAN 4-BETA-MANNOSYLTRANSFERASE 3-RELATED"/>
    <property type="match status" value="1"/>
</dbReference>
<dbReference type="PANTHER" id="PTHR32044">
    <property type="entry name" value="GLUCOMANNAN 4-BETA-MANNOSYLTRANSFERASE 9"/>
    <property type="match status" value="1"/>
</dbReference>
<evidence type="ECO:0000313" key="11">
    <source>
        <dbReference type="Proteomes" id="UP001412067"/>
    </source>
</evidence>
<keyword evidence="2" id="KW-0328">Glycosyltransferase</keyword>
<keyword evidence="11" id="KW-1185">Reference proteome</keyword>
<evidence type="ECO:0000256" key="8">
    <source>
        <dbReference type="ARBA" id="ARBA00023316"/>
    </source>
</evidence>
<keyword evidence="8" id="KW-0961">Cell wall biogenesis/degradation</keyword>
<keyword evidence="7" id="KW-0472">Membrane</keyword>
<reference evidence="10 11" key="1">
    <citation type="journal article" date="2022" name="Nat. Plants">
        <title>Genomes of leafy and leafless Platanthera orchids illuminate the evolution of mycoheterotrophy.</title>
        <authorList>
            <person name="Li M.H."/>
            <person name="Liu K.W."/>
            <person name="Li Z."/>
            <person name="Lu H.C."/>
            <person name="Ye Q.L."/>
            <person name="Zhang D."/>
            <person name="Wang J.Y."/>
            <person name="Li Y.F."/>
            <person name="Zhong Z.M."/>
            <person name="Liu X."/>
            <person name="Yu X."/>
            <person name="Liu D.K."/>
            <person name="Tu X.D."/>
            <person name="Liu B."/>
            <person name="Hao Y."/>
            <person name="Liao X.Y."/>
            <person name="Jiang Y.T."/>
            <person name="Sun W.H."/>
            <person name="Chen J."/>
            <person name="Chen Y.Q."/>
            <person name="Ai Y."/>
            <person name="Zhai J.W."/>
            <person name="Wu S.S."/>
            <person name="Zhou Z."/>
            <person name="Hsiao Y.Y."/>
            <person name="Wu W.L."/>
            <person name="Chen Y.Y."/>
            <person name="Lin Y.F."/>
            <person name="Hsu J.L."/>
            <person name="Li C.Y."/>
            <person name="Wang Z.W."/>
            <person name="Zhao X."/>
            <person name="Zhong W.Y."/>
            <person name="Ma X.K."/>
            <person name="Ma L."/>
            <person name="Huang J."/>
            <person name="Chen G.Z."/>
            <person name="Huang M.Z."/>
            <person name="Huang L."/>
            <person name="Peng D.H."/>
            <person name="Luo Y.B."/>
            <person name="Zou S.Q."/>
            <person name="Chen S.P."/>
            <person name="Lan S."/>
            <person name="Tsai W.C."/>
            <person name="Van de Peer Y."/>
            <person name="Liu Z.J."/>
        </authorList>
    </citation>
    <scope>NUCLEOTIDE SEQUENCE [LARGE SCALE GENOMIC DNA]</scope>
    <source>
        <strain evidence="10">Lor288</strain>
    </source>
</reference>
<accession>A0ABR2MF04</accession>
<feature type="domain" description="Glycosyltransferase 2-like" evidence="9">
    <location>
        <begin position="115"/>
        <end position="241"/>
    </location>
</feature>
<evidence type="ECO:0000256" key="7">
    <source>
        <dbReference type="ARBA" id="ARBA00023136"/>
    </source>
</evidence>
<protein>
    <submittedName>
        <fullName evidence="10">Glucomannan 4-beta-mannosyltransferase 9</fullName>
    </submittedName>
</protein>
<dbReference type="Proteomes" id="UP001412067">
    <property type="component" value="Unassembled WGS sequence"/>
</dbReference>
<dbReference type="SUPFAM" id="SSF53448">
    <property type="entry name" value="Nucleotide-diphospho-sugar transferases"/>
    <property type="match status" value="1"/>
</dbReference>
<evidence type="ECO:0000256" key="6">
    <source>
        <dbReference type="ARBA" id="ARBA00023034"/>
    </source>
</evidence>
<dbReference type="InterPro" id="IPR001173">
    <property type="entry name" value="Glyco_trans_2-like"/>
</dbReference>
<comment type="subcellular location">
    <subcellularLocation>
        <location evidence="1">Golgi apparatus membrane</location>
        <topology evidence="1">Multi-pass membrane protein</topology>
    </subcellularLocation>
</comment>
<keyword evidence="5" id="KW-1133">Transmembrane helix</keyword>
<proteinExistence type="predicted"/>
<evidence type="ECO:0000256" key="5">
    <source>
        <dbReference type="ARBA" id="ARBA00022989"/>
    </source>
</evidence>
<gene>
    <name evidence="10" type="primary">CSLA9</name>
    <name evidence="10" type="ORF">KSP40_PGU013414</name>
</gene>
<keyword evidence="3" id="KW-0808">Transferase</keyword>